<evidence type="ECO:0000313" key="1">
    <source>
        <dbReference type="EMBL" id="GGX93462.1"/>
    </source>
</evidence>
<dbReference type="EMBL" id="BMXS01000009">
    <property type="protein sequence ID" value="GGX93462.1"/>
    <property type="molecule type" value="Genomic_DNA"/>
</dbReference>
<accession>A0ABQ2YU64</accession>
<gene>
    <name evidence="1" type="ORF">GCM10007160_21300</name>
</gene>
<proteinExistence type="predicted"/>
<keyword evidence="2" id="KW-1185">Reference proteome</keyword>
<dbReference type="RefSeq" id="WP_189468956.1">
    <property type="nucleotide sequence ID" value="NZ_BMXS01000009.1"/>
</dbReference>
<dbReference type="Proteomes" id="UP000653056">
    <property type="component" value="Unassembled WGS sequence"/>
</dbReference>
<protein>
    <submittedName>
        <fullName evidence="1">Uncharacterized protein</fullName>
    </submittedName>
</protein>
<organism evidence="1 2">
    <name type="scientific">Litchfieldella qijiaojingensis</name>
    <dbReference type="NCBI Taxonomy" id="980347"/>
    <lineage>
        <taxon>Bacteria</taxon>
        <taxon>Pseudomonadati</taxon>
        <taxon>Pseudomonadota</taxon>
        <taxon>Gammaproteobacteria</taxon>
        <taxon>Oceanospirillales</taxon>
        <taxon>Halomonadaceae</taxon>
        <taxon>Litchfieldella</taxon>
    </lineage>
</organism>
<evidence type="ECO:0000313" key="2">
    <source>
        <dbReference type="Proteomes" id="UP000653056"/>
    </source>
</evidence>
<sequence length="238" mass="25387">MSATFLEIALSNDTLEQLKSSGYSLYVFLPVMSSNKSGVPLVWECRQNYLANTTITIPEANVGYISTDDIAKNRSISIGSQASVSCGQMLTVSATGTLSESASQLPGIYFTNDSSTSYRCGLARQASEDLVPYCAFNLSAKLTVSCALVDAAFVFFATSTYDPGTYLEASLGQGIYLETQPGGTTTATFDLGNGWSAMTDGRSSTIVPQGANLVETLIQRPSHNQPCRLASPHPLERN</sequence>
<name>A0ABQ2YU64_9GAMM</name>
<comment type="caution">
    <text evidence="1">The sequence shown here is derived from an EMBL/GenBank/DDBJ whole genome shotgun (WGS) entry which is preliminary data.</text>
</comment>
<reference evidence="2" key="1">
    <citation type="journal article" date="2019" name="Int. J. Syst. Evol. Microbiol.">
        <title>The Global Catalogue of Microorganisms (GCM) 10K type strain sequencing project: providing services to taxonomists for standard genome sequencing and annotation.</title>
        <authorList>
            <consortium name="The Broad Institute Genomics Platform"/>
            <consortium name="The Broad Institute Genome Sequencing Center for Infectious Disease"/>
            <person name="Wu L."/>
            <person name="Ma J."/>
        </authorList>
    </citation>
    <scope>NUCLEOTIDE SEQUENCE [LARGE SCALE GENOMIC DNA]</scope>
    <source>
        <strain evidence="2">KCTC 22228</strain>
    </source>
</reference>